<evidence type="ECO:0000313" key="4">
    <source>
        <dbReference type="Proteomes" id="UP000176444"/>
    </source>
</evidence>
<dbReference type="Gene3D" id="3.40.50.300">
    <property type="entry name" value="P-loop containing nucleotide triphosphate hydrolases"/>
    <property type="match status" value="1"/>
</dbReference>
<protein>
    <recommendedName>
        <fullName evidence="2">TraG P-loop domain-containing protein</fullName>
    </recommendedName>
</protein>
<evidence type="ECO:0000256" key="1">
    <source>
        <dbReference type="SAM" id="MobiDB-lite"/>
    </source>
</evidence>
<feature type="compositionally biased region" description="Polar residues" evidence="1">
    <location>
        <begin position="632"/>
        <end position="645"/>
    </location>
</feature>
<comment type="caution">
    <text evidence="3">The sequence shown here is derived from an EMBL/GenBank/DDBJ whole genome shotgun (WGS) entry which is preliminary data.</text>
</comment>
<dbReference type="InterPro" id="IPR043964">
    <property type="entry name" value="P-loop_TraG"/>
</dbReference>
<dbReference type="EMBL" id="MEUX01000011">
    <property type="protein sequence ID" value="OGC47725.1"/>
    <property type="molecule type" value="Genomic_DNA"/>
</dbReference>
<proteinExistence type="predicted"/>
<accession>A0A1F4URY3</accession>
<dbReference type="SUPFAM" id="SSF52540">
    <property type="entry name" value="P-loop containing nucleoside triphosphate hydrolases"/>
    <property type="match status" value="1"/>
</dbReference>
<dbReference type="Pfam" id="PF19044">
    <property type="entry name" value="P-loop_TraG"/>
    <property type="match status" value="1"/>
</dbReference>
<dbReference type="InterPro" id="IPR051162">
    <property type="entry name" value="T4SS_component"/>
</dbReference>
<name>A0A1F4URY3_UNCKA</name>
<dbReference type="Proteomes" id="UP000176444">
    <property type="component" value="Unassembled WGS sequence"/>
</dbReference>
<evidence type="ECO:0000259" key="2">
    <source>
        <dbReference type="Pfam" id="PF19044"/>
    </source>
</evidence>
<organism evidence="3 4">
    <name type="scientific">candidate division WWE3 bacterium RIFCSPHIGHO2_01_FULL_35_17</name>
    <dbReference type="NCBI Taxonomy" id="1802614"/>
    <lineage>
        <taxon>Bacteria</taxon>
        <taxon>Katanobacteria</taxon>
    </lineage>
</organism>
<gene>
    <name evidence="3" type="ORF">A2713_00975</name>
</gene>
<dbReference type="InterPro" id="IPR027417">
    <property type="entry name" value="P-loop_NTPase"/>
</dbReference>
<reference evidence="3 4" key="1">
    <citation type="journal article" date="2016" name="Nat. Commun.">
        <title>Thousands of microbial genomes shed light on interconnected biogeochemical processes in an aquifer system.</title>
        <authorList>
            <person name="Anantharaman K."/>
            <person name="Brown C.T."/>
            <person name="Hug L.A."/>
            <person name="Sharon I."/>
            <person name="Castelle C.J."/>
            <person name="Probst A.J."/>
            <person name="Thomas B.C."/>
            <person name="Singh A."/>
            <person name="Wilkins M.J."/>
            <person name="Karaoz U."/>
            <person name="Brodie E.L."/>
            <person name="Williams K.H."/>
            <person name="Hubbard S.S."/>
            <person name="Banfield J.F."/>
        </authorList>
    </citation>
    <scope>NUCLEOTIDE SEQUENCE [LARGE SCALE GENOMIC DNA]</scope>
</reference>
<dbReference type="AlphaFoldDB" id="A0A1F4URY3"/>
<dbReference type="Gene3D" id="1.10.8.730">
    <property type="match status" value="1"/>
</dbReference>
<feature type="compositionally biased region" description="Polar residues" evidence="1">
    <location>
        <begin position="604"/>
        <end position="617"/>
    </location>
</feature>
<evidence type="ECO:0000313" key="3">
    <source>
        <dbReference type="EMBL" id="OGC47725.1"/>
    </source>
</evidence>
<feature type="domain" description="TraG P-loop" evidence="2">
    <location>
        <begin position="254"/>
        <end position="557"/>
    </location>
</feature>
<dbReference type="PANTHER" id="PTHR30121:SF11">
    <property type="entry name" value="AAA+ ATPASE DOMAIN-CONTAINING PROTEIN"/>
    <property type="match status" value="1"/>
</dbReference>
<feature type="region of interest" description="Disordered" evidence="1">
    <location>
        <begin position="594"/>
        <end position="645"/>
    </location>
</feature>
<sequence length="645" mass="72093">MNLNFGKKIKEEKPAIVVAKTQESAERKLAKGIPSVKDIIAPSAIEVDYNYIKIGDKYFRTLFVSGYPRFVGANWLEPIINFDHSITITMFYYPMNARNVLDDLRRKIAEMEATINIAKEKGKVIDPSVQAALGDAKSLQEQLVKGIERFFHFSFYVTVSADTLEILNNITYQVESTLGSLSLISKKATLDMEAAFQSTIPTCLDKLKVIRNMDTTSVATTFPFTSSELTSSEGILYGLNRHNGSLIIFDRFSLENANSVIFAKSGAGKSYLIKLEALRSLIFGIDIIVIDPETEYKRLCDAVGGEYLDFSVNSTAKINPFDLPKLPEIEDQLSLKILSLHALFRIMLGELSSSESAILDRALVDTYRLKGITQDPITQTNEPPLLEDLYKVLQAMDEPESKSLAEKMERYIKGSLAGVFDQRSNVNLDNSFTVFSIRNLEDVLRPIAMFMILDFIWTKVKHDLKKRLLLLDEAWTLMRYPDSAAFVYSLAKRARKYYLGLTTITQDVSDFLSTEYGRAVVTNSSIQILLKQHPAAIDKIAEVFYLSDGEKNFLLSAGIGEGLFFAGTNHVAMQVKASQSEHDLITTNPREIAQRQKDDAEVANLSSQTKQTSQMPNPYSGGQEGNEDFKNGTIQVNSTNSTSLA</sequence>
<dbReference type="PANTHER" id="PTHR30121">
    <property type="entry name" value="UNCHARACTERIZED PROTEIN YJGR-RELATED"/>
    <property type="match status" value="1"/>
</dbReference>
<dbReference type="NCBIfam" id="NF045971">
    <property type="entry name" value="conju_CD1110"/>
    <property type="match status" value="1"/>
</dbReference>